<feature type="domain" description="Glycosyl transferase 64" evidence="5">
    <location>
        <begin position="4"/>
        <end position="232"/>
    </location>
</feature>
<organism evidence="6 7">
    <name type="scientific">Phaeodactylum tricornutum (strain CCAP 1055/1)</name>
    <dbReference type="NCBI Taxonomy" id="556484"/>
    <lineage>
        <taxon>Eukaryota</taxon>
        <taxon>Sar</taxon>
        <taxon>Stramenopiles</taxon>
        <taxon>Ochrophyta</taxon>
        <taxon>Bacillariophyta</taxon>
        <taxon>Bacillariophyceae</taxon>
        <taxon>Bacillariophycidae</taxon>
        <taxon>Naviculales</taxon>
        <taxon>Phaeodactylaceae</taxon>
        <taxon>Phaeodactylum</taxon>
    </lineage>
</organism>
<evidence type="ECO:0000256" key="2">
    <source>
        <dbReference type="ARBA" id="ARBA00022679"/>
    </source>
</evidence>
<name>B7FVW6_PHATC</name>
<feature type="non-terminal residue" evidence="6">
    <location>
        <position position="232"/>
    </location>
</feature>
<dbReference type="InParanoid" id="B7FVW6"/>
<dbReference type="EMBL" id="CM000608">
    <property type="protein sequence ID" value="EEC49475.1"/>
    <property type="molecule type" value="Genomic_DNA"/>
</dbReference>
<dbReference type="PaxDb" id="2850-Phatr11259"/>
<keyword evidence="4" id="KW-1015">Disulfide bond</keyword>
<dbReference type="OrthoDB" id="5954868at2759"/>
<dbReference type="eggNOG" id="KOG1022">
    <property type="taxonomic scope" value="Eukaryota"/>
</dbReference>
<dbReference type="PANTHER" id="PTHR48261:SF2">
    <property type="entry name" value="ACETYLGLUCOSAMINYLTRANSFERASE"/>
    <property type="match status" value="1"/>
</dbReference>
<gene>
    <name evidence="6" type="ORF">PHATRDRAFT_11259</name>
</gene>
<dbReference type="InterPro" id="IPR004263">
    <property type="entry name" value="Exostosin"/>
</dbReference>
<dbReference type="SUPFAM" id="SSF53448">
    <property type="entry name" value="Nucleotide-diphospho-sugar transferases"/>
    <property type="match status" value="1"/>
</dbReference>
<dbReference type="InterPro" id="IPR015338">
    <property type="entry name" value="GT64_dom"/>
</dbReference>
<evidence type="ECO:0000313" key="6">
    <source>
        <dbReference type="EMBL" id="EEC49475.1"/>
    </source>
</evidence>
<dbReference type="Gene3D" id="3.90.550.10">
    <property type="entry name" value="Spore Coat Polysaccharide Biosynthesis Protein SpsA, Chain A"/>
    <property type="match status" value="1"/>
</dbReference>
<dbReference type="AlphaFoldDB" id="B7FVW6"/>
<comment type="subcellular location">
    <subcellularLocation>
        <location evidence="1">Membrane</location>
    </subcellularLocation>
</comment>
<reference evidence="6 7" key="1">
    <citation type="journal article" date="2008" name="Nature">
        <title>The Phaeodactylum genome reveals the evolutionary history of diatom genomes.</title>
        <authorList>
            <person name="Bowler C."/>
            <person name="Allen A.E."/>
            <person name="Badger J.H."/>
            <person name="Grimwood J."/>
            <person name="Jabbari K."/>
            <person name="Kuo A."/>
            <person name="Maheswari U."/>
            <person name="Martens C."/>
            <person name="Maumus F."/>
            <person name="Otillar R.P."/>
            <person name="Rayko E."/>
            <person name="Salamov A."/>
            <person name="Vandepoele K."/>
            <person name="Beszteri B."/>
            <person name="Gruber A."/>
            <person name="Heijde M."/>
            <person name="Katinka M."/>
            <person name="Mock T."/>
            <person name="Valentin K."/>
            <person name="Verret F."/>
            <person name="Berges J.A."/>
            <person name="Brownlee C."/>
            <person name="Cadoret J.P."/>
            <person name="Chiovitti A."/>
            <person name="Choi C.J."/>
            <person name="Coesel S."/>
            <person name="De Martino A."/>
            <person name="Detter J.C."/>
            <person name="Durkin C."/>
            <person name="Falciatore A."/>
            <person name="Fournet J."/>
            <person name="Haruta M."/>
            <person name="Huysman M.J."/>
            <person name="Jenkins B.D."/>
            <person name="Jiroutova K."/>
            <person name="Jorgensen R.E."/>
            <person name="Joubert Y."/>
            <person name="Kaplan A."/>
            <person name="Kroger N."/>
            <person name="Kroth P.G."/>
            <person name="La Roche J."/>
            <person name="Lindquist E."/>
            <person name="Lommer M."/>
            <person name="Martin-Jezequel V."/>
            <person name="Lopez P.J."/>
            <person name="Lucas S."/>
            <person name="Mangogna M."/>
            <person name="McGinnis K."/>
            <person name="Medlin L.K."/>
            <person name="Montsant A."/>
            <person name="Oudot-Le Secq M.P."/>
            <person name="Napoli C."/>
            <person name="Obornik M."/>
            <person name="Parker M.S."/>
            <person name="Petit J.L."/>
            <person name="Porcel B.M."/>
            <person name="Poulsen N."/>
            <person name="Robison M."/>
            <person name="Rychlewski L."/>
            <person name="Rynearson T.A."/>
            <person name="Schmutz J."/>
            <person name="Shapiro H."/>
            <person name="Siaut M."/>
            <person name="Stanley M."/>
            <person name="Sussman M.R."/>
            <person name="Taylor A.R."/>
            <person name="Vardi A."/>
            <person name="von Dassow P."/>
            <person name="Vyverman W."/>
            <person name="Willis A."/>
            <person name="Wyrwicz L.S."/>
            <person name="Rokhsar D.S."/>
            <person name="Weissenbach J."/>
            <person name="Armbrust E.V."/>
            <person name="Green B.R."/>
            <person name="Van de Peer Y."/>
            <person name="Grigoriev I.V."/>
        </authorList>
    </citation>
    <scope>NUCLEOTIDE SEQUENCE [LARGE SCALE GENOMIC DNA]</scope>
    <source>
        <strain evidence="6 7">CCAP 1055/1</strain>
    </source>
</reference>
<keyword evidence="2" id="KW-0808">Transferase</keyword>
<dbReference type="Proteomes" id="UP000000759">
    <property type="component" value="Chromosome 5"/>
</dbReference>
<sequence length="232" mass="26680">MEQFTVRVNTWKRLEQLRVSIIHHASCPGVAQVQVVWCEAQGEPPSWLLTLNDKIVIERHSVNSLNERFHMLVEPPTIGILSIDDDVLRPCLALDAGFVRWTQHPDRMVGFDARSHTVQGKKHGGSWAYGYLSTTERTNRYSMTLTRYAFLHRDYLRSYTNDLPPSIRSYIDEHFNCEDIAMTFWVSSHTNGQPPLLADFWAVKSQVKLYSDAAISSTSDHKAIRDICVDRF</sequence>
<evidence type="ECO:0000259" key="5">
    <source>
        <dbReference type="Pfam" id="PF09258"/>
    </source>
</evidence>
<evidence type="ECO:0000256" key="4">
    <source>
        <dbReference type="ARBA" id="ARBA00023157"/>
    </source>
</evidence>
<dbReference type="KEGG" id="pti:PHATRDRAFT_11259"/>
<keyword evidence="7" id="KW-1185">Reference proteome</keyword>
<accession>B7FVW6</accession>
<evidence type="ECO:0000313" key="7">
    <source>
        <dbReference type="Proteomes" id="UP000000759"/>
    </source>
</evidence>
<dbReference type="RefSeq" id="XP_002178777.1">
    <property type="nucleotide sequence ID" value="XM_002178741.1"/>
</dbReference>
<dbReference type="InterPro" id="IPR029044">
    <property type="entry name" value="Nucleotide-diphossugar_trans"/>
</dbReference>
<evidence type="ECO:0000256" key="1">
    <source>
        <dbReference type="ARBA" id="ARBA00004370"/>
    </source>
</evidence>
<evidence type="ECO:0000256" key="3">
    <source>
        <dbReference type="ARBA" id="ARBA00023136"/>
    </source>
</evidence>
<dbReference type="HOGENOM" id="CLU_579359_0_0_1"/>
<keyword evidence="3" id="KW-0472">Membrane</keyword>
<dbReference type="GO" id="GO:0016020">
    <property type="term" value="C:membrane"/>
    <property type="evidence" value="ECO:0007669"/>
    <property type="project" value="UniProtKB-SubCell"/>
</dbReference>
<dbReference type="PANTHER" id="PTHR48261">
    <property type="entry name" value="ACETYLGLUCOSAMINYLTRANSFERASE"/>
    <property type="match status" value="1"/>
</dbReference>
<dbReference type="GO" id="GO:0016757">
    <property type="term" value="F:glycosyltransferase activity"/>
    <property type="evidence" value="ECO:0007669"/>
    <property type="project" value="InterPro"/>
</dbReference>
<protein>
    <recommendedName>
        <fullName evidence="5">Glycosyl transferase 64 domain-containing protein</fullName>
    </recommendedName>
</protein>
<proteinExistence type="predicted"/>
<dbReference type="Pfam" id="PF09258">
    <property type="entry name" value="Glyco_transf_64"/>
    <property type="match status" value="1"/>
</dbReference>
<dbReference type="GeneID" id="7199792"/>
<dbReference type="STRING" id="556484.B7FVW6"/>
<reference evidence="7" key="2">
    <citation type="submission" date="2008-08" db="EMBL/GenBank/DDBJ databases">
        <authorList>
            <consortium name="Diatom Consortium"/>
            <person name="Grigoriev I."/>
            <person name="Grimwood J."/>
            <person name="Kuo A."/>
            <person name="Otillar R.P."/>
            <person name="Salamov A."/>
            <person name="Detter J.C."/>
            <person name="Lindquist E."/>
            <person name="Shapiro H."/>
            <person name="Lucas S."/>
            <person name="Glavina del Rio T."/>
            <person name="Pitluck S."/>
            <person name="Rokhsar D."/>
            <person name="Bowler C."/>
        </authorList>
    </citation>
    <scope>GENOME REANNOTATION</scope>
    <source>
        <strain evidence="7">CCAP 1055/1</strain>
    </source>
</reference>